<dbReference type="EMBL" id="CP043420">
    <property type="protein sequence ID" value="QEL11091.1"/>
    <property type="molecule type" value="Genomic_DNA"/>
</dbReference>
<dbReference type="PANTHER" id="PTHR47737">
    <property type="entry name" value="GLYCINE BETAINE/PROLINE BETAINE TRANSPORT SYSTEM PERMEASE PROTEIN PROW"/>
    <property type="match status" value="1"/>
</dbReference>
<name>A0A1S1NYI4_9GAMM</name>
<gene>
    <name evidence="5" type="ORF">FY550_08080</name>
</gene>
<keyword evidence="3" id="KW-1003">Cell membrane</keyword>
<dbReference type="InterPro" id="IPR007210">
    <property type="entry name" value="ABC_Gly_betaine_transp_sub-bd"/>
</dbReference>
<dbReference type="Gene3D" id="3.10.105.10">
    <property type="entry name" value="Dipeptide-binding Protein, Domain 3"/>
    <property type="match status" value="2"/>
</dbReference>
<reference evidence="5 6" key="1">
    <citation type="submission" date="2019-08" db="EMBL/GenBank/DDBJ databases">
        <title>Complete genome sequence of Kushneria sp. YCWA18, a halophilic phosphate-solubilizing bacterium isolated from Daqiao saltern in China.</title>
        <authorList>
            <person name="Du G.-X."/>
            <person name="Qu L.-Y."/>
        </authorList>
    </citation>
    <scope>NUCLEOTIDE SEQUENCE [LARGE SCALE GENOMIC DNA]</scope>
    <source>
        <strain evidence="5 6">YCWA18</strain>
    </source>
</reference>
<evidence type="ECO:0000313" key="6">
    <source>
        <dbReference type="Proteomes" id="UP000322553"/>
    </source>
</evidence>
<dbReference type="KEGG" id="kuy:FY550_08080"/>
<organism evidence="5 6">
    <name type="scientific">Kushneria phosphatilytica</name>
    <dbReference type="NCBI Taxonomy" id="657387"/>
    <lineage>
        <taxon>Bacteria</taxon>
        <taxon>Pseudomonadati</taxon>
        <taxon>Pseudomonadota</taxon>
        <taxon>Gammaproteobacteria</taxon>
        <taxon>Oceanospirillales</taxon>
        <taxon>Halomonadaceae</taxon>
        <taxon>Kushneria</taxon>
    </lineage>
</organism>
<evidence type="ECO:0000256" key="1">
    <source>
        <dbReference type="ARBA" id="ARBA00004236"/>
    </source>
</evidence>
<dbReference type="GO" id="GO:0005275">
    <property type="term" value="F:amine transmembrane transporter activity"/>
    <property type="evidence" value="ECO:0007669"/>
    <property type="project" value="TreeGrafter"/>
</dbReference>
<dbReference type="RefSeq" id="WP_070977450.1">
    <property type="nucleotide sequence ID" value="NZ_CP043420.1"/>
</dbReference>
<dbReference type="CDD" id="cd13639">
    <property type="entry name" value="PBP2_OpuAC_like"/>
    <property type="match status" value="1"/>
</dbReference>
<dbReference type="AlphaFoldDB" id="A0A1S1NYI4"/>
<dbReference type="STRING" id="657387.BH688_04335"/>
<evidence type="ECO:0000256" key="4">
    <source>
        <dbReference type="ARBA" id="ARBA00023136"/>
    </source>
</evidence>
<dbReference type="PANTHER" id="PTHR47737:SF1">
    <property type="entry name" value="GLYCINE BETAINE_PROLINE BETAINE TRANSPORT SYSTEM PERMEASE PROTEIN PROW"/>
    <property type="match status" value="1"/>
</dbReference>
<dbReference type="GO" id="GO:0015226">
    <property type="term" value="F:carnitine transmembrane transporter activity"/>
    <property type="evidence" value="ECO:0007669"/>
    <property type="project" value="TreeGrafter"/>
</dbReference>
<dbReference type="OrthoDB" id="9787902at2"/>
<keyword evidence="4" id="KW-0472">Membrane</keyword>
<dbReference type="GO" id="GO:0031460">
    <property type="term" value="P:glycine betaine transport"/>
    <property type="evidence" value="ECO:0007669"/>
    <property type="project" value="TreeGrafter"/>
</dbReference>
<evidence type="ECO:0000256" key="3">
    <source>
        <dbReference type="ARBA" id="ARBA00022475"/>
    </source>
</evidence>
<proteinExistence type="predicted"/>
<protein>
    <submittedName>
        <fullName evidence="5">Glycine betaine ABC transporter substrate-binding protein</fullName>
    </submittedName>
</protein>
<evidence type="ECO:0000256" key="2">
    <source>
        <dbReference type="ARBA" id="ARBA00022448"/>
    </source>
</evidence>
<dbReference type="Gene3D" id="3.40.190.100">
    <property type="entry name" value="Glycine betaine-binding periplasmic protein, domain 2"/>
    <property type="match status" value="1"/>
</dbReference>
<dbReference type="Pfam" id="PF04069">
    <property type="entry name" value="OpuAC"/>
    <property type="match status" value="1"/>
</dbReference>
<evidence type="ECO:0000313" key="5">
    <source>
        <dbReference type="EMBL" id="QEL11091.1"/>
    </source>
</evidence>
<keyword evidence="6" id="KW-1185">Reference proteome</keyword>
<comment type="subcellular location">
    <subcellularLocation>
        <location evidence="1">Cell membrane</location>
    </subcellularLocation>
</comment>
<dbReference type="GO" id="GO:0043190">
    <property type="term" value="C:ATP-binding cassette (ABC) transporter complex"/>
    <property type="evidence" value="ECO:0007669"/>
    <property type="project" value="InterPro"/>
</dbReference>
<accession>A0A1S1NYI4</accession>
<keyword evidence="2" id="KW-0813">Transport</keyword>
<sequence length="301" mass="32592">MTQRTGNTKLRTAVTAAMGGMMLGAGLISAPAMAADGGDKGDVTLAYVEWSSEVASTNVVRAVLEQQGYNVNISSLSAAAMWQAVAYGDADAMVSAWLPTTHADYYSKLKDRVENLGANLEGTKLGLVVPEYVSDVSTISDLEDHADEFNDKITGIDPGAGIMSKTEDAIDAYGLSNMSLTSGSGATMTAALDSAIKNKEPIVVTGWTPHWMFSRYDLKYLDDPKKVYGGAEEIDTIARKGLKQDMPGAYCILDNFKWTPEQMGEVMLMNRKDGSDPYQDAKKWVQNHEDVVNQWTRGCDS</sequence>
<dbReference type="SUPFAM" id="SSF53850">
    <property type="entry name" value="Periplasmic binding protein-like II"/>
    <property type="match status" value="1"/>
</dbReference>
<dbReference type="GO" id="GO:0015871">
    <property type="term" value="P:choline transport"/>
    <property type="evidence" value="ECO:0007669"/>
    <property type="project" value="TreeGrafter"/>
</dbReference>
<dbReference type="Proteomes" id="UP000322553">
    <property type="component" value="Chromosome"/>
</dbReference>